<evidence type="ECO:0000256" key="1">
    <source>
        <dbReference type="SAM" id="MobiDB-lite"/>
    </source>
</evidence>
<feature type="domain" description="SCP" evidence="2">
    <location>
        <begin position="7"/>
        <end position="120"/>
    </location>
</feature>
<dbReference type="Pfam" id="PF00188">
    <property type="entry name" value="CAP"/>
    <property type="match status" value="1"/>
</dbReference>
<organism evidence="3 4">
    <name type="scientific">Anseongella ginsenosidimutans</name>
    <dbReference type="NCBI Taxonomy" id="496056"/>
    <lineage>
        <taxon>Bacteria</taxon>
        <taxon>Pseudomonadati</taxon>
        <taxon>Bacteroidota</taxon>
        <taxon>Sphingobacteriia</taxon>
        <taxon>Sphingobacteriales</taxon>
        <taxon>Sphingobacteriaceae</taxon>
        <taxon>Anseongella</taxon>
    </lineage>
</organism>
<evidence type="ECO:0000313" key="3">
    <source>
        <dbReference type="EMBL" id="TCS90133.1"/>
    </source>
</evidence>
<dbReference type="InterPro" id="IPR035940">
    <property type="entry name" value="CAP_sf"/>
</dbReference>
<dbReference type="PANTHER" id="PTHR31157:SF1">
    <property type="entry name" value="SCP DOMAIN-CONTAINING PROTEIN"/>
    <property type="match status" value="1"/>
</dbReference>
<feature type="region of interest" description="Disordered" evidence="1">
    <location>
        <begin position="17"/>
        <end position="38"/>
    </location>
</feature>
<evidence type="ECO:0000259" key="2">
    <source>
        <dbReference type="Pfam" id="PF00188"/>
    </source>
</evidence>
<dbReference type="PANTHER" id="PTHR31157">
    <property type="entry name" value="SCP DOMAIN-CONTAINING PROTEIN"/>
    <property type="match status" value="1"/>
</dbReference>
<dbReference type="Gene3D" id="3.40.33.10">
    <property type="entry name" value="CAP"/>
    <property type="match status" value="1"/>
</dbReference>
<name>A0A4V2UUC2_9SPHI</name>
<dbReference type="InterPro" id="IPR014044">
    <property type="entry name" value="CAP_dom"/>
</dbReference>
<evidence type="ECO:0000313" key="4">
    <source>
        <dbReference type="Proteomes" id="UP000295807"/>
    </source>
</evidence>
<keyword evidence="4" id="KW-1185">Reference proteome</keyword>
<sequence>MEQQVVQLVNKYRRSKGLSPLRTDPAMQQEAERHSLNMARGRIPLSHNGFEGRIRNVREKTGVKGRSGENVAEGYKTAREVVDAWIRSPGHRKHMLGAFDLTGVGIVRSRNGNLYFTQLFIAVKYNSK</sequence>
<dbReference type="SUPFAM" id="SSF55797">
    <property type="entry name" value="PR-1-like"/>
    <property type="match status" value="1"/>
</dbReference>
<gene>
    <name evidence="3" type="ORF">EDD80_101332</name>
</gene>
<proteinExistence type="predicted"/>
<protein>
    <submittedName>
        <fullName evidence="3">Cysteine-rich secretory family protein</fullName>
    </submittedName>
</protein>
<accession>A0A4V2UUC2</accession>
<reference evidence="3 4" key="1">
    <citation type="submission" date="2019-03" db="EMBL/GenBank/DDBJ databases">
        <title>Genomic Encyclopedia of Type Strains, Phase IV (KMG-IV): sequencing the most valuable type-strain genomes for metagenomic binning, comparative biology and taxonomic classification.</title>
        <authorList>
            <person name="Goeker M."/>
        </authorList>
    </citation>
    <scope>NUCLEOTIDE SEQUENCE [LARGE SCALE GENOMIC DNA]</scope>
    <source>
        <strain evidence="3 4">DSM 21100</strain>
    </source>
</reference>
<dbReference type="Proteomes" id="UP000295807">
    <property type="component" value="Unassembled WGS sequence"/>
</dbReference>
<dbReference type="CDD" id="cd05379">
    <property type="entry name" value="CAP_bacterial"/>
    <property type="match status" value="1"/>
</dbReference>
<dbReference type="EMBL" id="SMAD01000001">
    <property type="protein sequence ID" value="TCS90133.1"/>
    <property type="molecule type" value="Genomic_DNA"/>
</dbReference>
<comment type="caution">
    <text evidence="3">The sequence shown here is derived from an EMBL/GenBank/DDBJ whole genome shotgun (WGS) entry which is preliminary data.</text>
</comment>
<dbReference type="AlphaFoldDB" id="A0A4V2UUC2"/>